<gene>
    <name evidence="1" type="ORF">AB204_12915</name>
</gene>
<proteinExistence type="predicted"/>
<evidence type="ECO:0000313" key="1">
    <source>
        <dbReference type="EMBL" id="KMJ44715.1"/>
    </source>
</evidence>
<organism evidence="1 2">
    <name type="scientific">Xenorhabdus khoisanae</name>
    <dbReference type="NCBI Taxonomy" id="880157"/>
    <lineage>
        <taxon>Bacteria</taxon>
        <taxon>Pseudomonadati</taxon>
        <taxon>Pseudomonadota</taxon>
        <taxon>Gammaproteobacteria</taxon>
        <taxon>Enterobacterales</taxon>
        <taxon>Morganellaceae</taxon>
        <taxon>Xenorhabdus</taxon>
    </lineage>
</organism>
<keyword evidence="2" id="KW-1185">Reference proteome</keyword>
<sequence length="69" mass="8224">MKTRFKSYEDRLFISCLAFYFNKKEREFLFDKLGLEYYESKITYILSKLPEDIGNELKVNLNILSLGEG</sequence>
<dbReference type="EMBL" id="LFCV01000085">
    <property type="protein sequence ID" value="KMJ44715.1"/>
    <property type="molecule type" value="Genomic_DNA"/>
</dbReference>
<dbReference type="RefSeq" id="WP_047963770.1">
    <property type="nucleotide sequence ID" value="NZ_CAWMBG010000085.1"/>
</dbReference>
<accession>A0A0J5INB8</accession>
<dbReference type="AlphaFoldDB" id="A0A0J5INB8"/>
<dbReference type="OrthoDB" id="30177at1903414"/>
<evidence type="ECO:0000313" key="2">
    <source>
        <dbReference type="Proteomes" id="UP000036277"/>
    </source>
</evidence>
<name>A0A0J5INB8_9GAMM</name>
<dbReference type="Proteomes" id="UP000036277">
    <property type="component" value="Unassembled WGS sequence"/>
</dbReference>
<protein>
    <submittedName>
        <fullName evidence="1">Uncharacterized protein</fullName>
    </submittedName>
</protein>
<dbReference type="PATRIC" id="fig|880157.4.peg.2750"/>
<comment type="caution">
    <text evidence="1">The sequence shown here is derived from an EMBL/GenBank/DDBJ whole genome shotgun (WGS) entry which is preliminary data.</text>
</comment>
<reference evidence="1 2" key="1">
    <citation type="submission" date="2015-06" db="EMBL/GenBank/DDBJ databases">
        <title>Draft Whole-Genome Sequence of the Entomopathogenic Bacterium Xenorhabdus khoisanae.</title>
        <authorList>
            <person name="Naidoo S."/>
            <person name="Featherston J."/>
            <person name="Gray V.M."/>
        </authorList>
    </citation>
    <scope>NUCLEOTIDE SEQUENCE [LARGE SCALE GENOMIC DNA]</scope>
    <source>
        <strain evidence="1 2">MCB</strain>
    </source>
</reference>